<dbReference type="InterPro" id="IPR006311">
    <property type="entry name" value="TAT_signal"/>
</dbReference>
<evidence type="ECO:0000259" key="6">
    <source>
        <dbReference type="PROSITE" id="PS51352"/>
    </source>
</evidence>
<evidence type="ECO:0000313" key="8">
    <source>
        <dbReference type="Proteomes" id="UP001597302"/>
    </source>
</evidence>
<keyword evidence="2" id="KW-0560">Oxidoreductase</keyword>
<dbReference type="Pfam" id="PF01323">
    <property type="entry name" value="DSBA"/>
    <property type="match status" value="1"/>
</dbReference>
<dbReference type="PROSITE" id="PS51318">
    <property type="entry name" value="TAT"/>
    <property type="match status" value="1"/>
</dbReference>
<sequence length="210" mass="22883">MPTRRTLLAASAAAATLAALPAMAQAPARSNPMPEELRRALERDPTAPVLGNPDGNITLTEFFDYNCPHCRTMLPLIQQLVSSDPQLRVVYREWPVFGPGSEFAARASLATLPMGRYWQMHAGLLSMQGRAEEATVMRIAREVGLDEAALREGMLADPVERHITNSHLLADHMGLMGTPSFLCGDEATFGAMTLAELRELVARGRQTMGV</sequence>
<evidence type="ECO:0000256" key="5">
    <source>
        <dbReference type="SAM" id="SignalP"/>
    </source>
</evidence>
<dbReference type="InterPro" id="IPR013766">
    <property type="entry name" value="Thioredoxin_domain"/>
</dbReference>
<dbReference type="InterPro" id="IPR017937">
    <property type="entry name" value="Thioredoxin_CS"/>
</dbReference>
<feature type="domain" description="Thioredoxin" evidence="6">
    <location>
        <begin position="14"/>
        <end position="206"/>
    </location>
</feature>
<organism evidence="7 8">
    <name type="scientific">Paracoccus nototheniae</name>
    <dbReference type="NCBI Taxonomy" id="2489002"/>
    <lineage>
        <taxon>Bacteria</taxon>
        <taxon>Pseudomonadati</taxon>
        <taxon>Pseudomonadota</taxon>
        <taxon>Alphaproteobacteria</taxon>
        <taxon>Rhodobacterales</taxon>
        <taxon>Paracoccaceae</taxon>
        <taxon>Paracoccus</taxon>
    </lineage>
</organism>
<reference evidence="8" key="1">
    <citation type="journal article" date="2019" name="Int. J. Syst. Evol. Microbiol.">
        <title>The Global Catalogue of Microorganisms (GCM) 10K type strain sequencing project: providing services to taxonomists for standard genome sequencing and annotation.</title>
        <authorList>
            <consortium name="The Broad Institute Genomics Platform"/>
            <consortium name="The Broad Institute Genome Sequencing Center for Infectious Disease"/>
            <person name="Wu L."/>
            <person name="Ma J."/>
        </authorList>
    </citation>
    <scope>NUCLEOTIDE SEQUENCE [LARGE SCALE GENOMIC DNA]</scope>
    <source>
        <strain evidence="8">CCM 8875</strain>
    </source>
</reference>
<evidence type="ECO:0000256" key="2">
    <source>
        <dbReference type="ARBA" id="ARBA00023002"/>
    </source>
</evidence>
<feature type="signal peptide" evidence="5">
    <location>
        <begin position="1"/>
        <end position="24"/>
    </location>
</feature>
<dbReference type="PANTHER" id="PTHR13887:SF14">
    <property type="entry name" value="DISULFIDE BOND FORMATION PROTEIN D"/>
    <property type="match status" value="1"/>
</dbReference>
<dbReference type="PROSITE" id="PS00194">
    <property type="entry name" value="THIOREDOXIN_1"/>
    <property type="match status" value="1"/>
</dbReference>
<name>A0ABW4DU30_9RHOB</name>
<gene>
    <name evidence="7" type="ORF">ACFQ5P_00620</name>
</gene>
<evidence type="ECO:0000256" key="3">
    <source>
        <dbReference type="ARBA" id="ARBA00023157"/>
    </source>
</evidence>
<dbReference type="PROSITE" id="PS51352">
    <property type="entry name" value="THIOREDOXIN_2"/>
    <property type="match status" value="1"/>
</dbReference>
<protein>
    <submittedName>
        <fullName evidence="7">DsbA family protein</fullName>
    </submittedName>
</protein>
<feature type="chain" id="PRO_5047226794" evidence="5">
    <location>
        <begin position="25"/>
        <end position="210"/>
    </location>
</feature>
<evidence type="ECO:0000256" key="4">
    <source>
        <dbReference type="ARBA" id="ARBA00023284"/>
    </source>
</evidence>
<evidence type="ECO:0000313" key="7">
    <source>
        <dbReference type="EMBL" id="MFD1479786.1"/>
    </source>
</evidence>
<comment type="caution">
    <text evidence="7">The sequence shown here is derived from an EMBL/GenBank/DDBJ whole genome shotgun (WGS) entry which is preliminary data.</text>
</comment>
<dbReference type="PANTHER" id="PTHR13887">
    <property type="entry name" value="GLUTATHIONE S-TRANSFERASE KAPPA"/>
    <property type="match status" value="1"/>
</dbReference>
<dbReference type="CDD" id="cd03023">
    <property type="entry name" value="DsbA_Com1_like"/>
    <property type="match status" value="1"/>
</dbReference>
<dbReference type="EMBL" id="JBHTOQ010000003">
    <property type="protein sequence ID" value="MFD1479786.1"/>
    <property type="molecule type" value="Genomic_DNA"/>
</dbReference>
<dbReference type="InterPro" id="IPR036249">
    <property type="entry name" value="Thioredoxin-like_sf"/>
</dbReference>
<dbReference type="SUPFAM" id="SSF52833">
    <property type="entry name" value="Thioredoxin-like"/>
    <property type="match status" value="1"/>
</dbReference>
<dbReference type="InterPro" id="IPR001853">
    <property type="entry name" value="DSBA-like_thioredoxin_dom"/>
</dbReference>
<proteinExistence type="predicted"/>
<evidence type="ECO:0000256" key="1">
    <source>
        <dbReference type="ARBA" id="ARBA00022729"/>
    </source>
</evidence>
<keyword evidence="4" id="KW-0676">Redox-active center</keyword>
<keyword evidence="3" id="KW-1015">Disulfide bond</keyword>
<dbReference type="Gene3D" id="3.40.30.10">
    <property type="entry name" value="Glutaredoxin"/>
    <property type="match status" value="1"/>
</dbReference>
<dbReference type="Proteomes" id="UP001597302">
    <property type="component" value="Unassembled WGS sequence"/>
</dbReference>
<keyword evidence="1 5" id="KW-0732">Signal</keyword>
<dbReference type="RefSeq" id="WP_131578012.1">
    <property type="nucleotide sequence ID" value="NZ_CBCSAJ010000081.1"/>
</dbReference>
<accession>A0ABW4DU30</accession>
<keyword evidence="8" id="KW-1185">Reference proteome</keyword>